<dbReference type="SUPFAM" id="SSF50494">
    <property type="entry name" value="Trypsin-like serine proteases"/>
    <property type="match status" value="1"/>
</dbReference>
<dbReference type="InterPro" id="IPR046449">
    <property type="entry name" value="DEGP_PDZ_sf"/>
</dbReference>
<dbReference type="Gene3D" id="2.30.42.10">
    <property type="match status" value="1"/>
</dbReference>
<protein>
    <submittedName>
        <fullName evidence="6">Serine protease</fullName>
    </submittedName>
</protein>
<dbReference type="OrthoDB" id="9758917at2"/>
<dbReference type="InterPro" id="IPR036034">
    <property type="entry name" value="PDZ_sf"/>
</dbReference>
<comment type="caution">
    <text evidence="6">The sequence shown here is derived from an EMBL/GenBank/DDBJ whole genome shotgun (WGS) entry which is preliminary data.</text>
</comment>
<dbReference type="EMBL" id="PXWF02000237">
    <property type="protein sequence ID" value="PWF47599.1"/>
    <property type="molecule type" value="Genomic_DNA"/>
</dbReference>
<dbReference type="Gene3D" id="2.40.10.10">
    <property type="entry name" value="Trypsin-like serine proteases"/>
    <property type="match status" value="2"/>
</dbReference>
<dbReference type="InterPro" id="IPR001940">
    <property type="entry name" value="Peptidase_S1C"/>
</dbReference>
<dbReference type="Pfam" id="PF17815">
    <property type="entry name" value="PDZ_3"/>
    <property type="match status" value="1"/>
</dbReference>
<evidence type="ECO:0000256" key="2">
    <source>
        <dbReference type="ARBA" id="ARBA00022801"/>
    </source>
</evidence>
<evidence type="ECO:0000256" key="4">
    <source>
        <dbReference type="SAM" id="SignalP"/>
    </source>
</evidence>
<gene>
    <name evidence="6" type="ORF">C7C56_014730</name>
</gene>
<dbReference type="InterPro" id="IPR009003">
    <property type="entry name" value="Peptidase_S1_PA"/>
</dbReference>
<organism evidence="6 7">
    <name type="scientific">Massilia glaciei</name>
    <dbReference type="NCBI Taxonomy" id="1524097"/>
    <lineage>
        <taxon>Bacteria</taxon>
        <taxon>Pseudomonadati</taxon>
        <taxon>Pseudomonadota</taxon>
        <taxon>Betaproteobacteria</taxon>
        <taxon>Burkholderiales</taxon>
        <taxon>Oxalobacteraceae</taxon>
        <taxon>Telluria group</taxon>
        <taxon>Massilia</taxon>
    </lineage>
</organism>
<evidence type="ECO:0000259" key="5">
    <source>
        <dbReference type="Pfam" id="PF17815"/>
    </source>
</evidence>
<evidence type="ECO:0000313" key="6">
    <source>
        <dbReference type="EMBL" id="PWF47599.1"/>
    </source>
</evidence>
<dbReference type="GO" id="GO:0006508">
    <property type="term" value="P:proteolysis"/>
    <property type="evidence" value="ECO:0007669"/>
    <property type="project" value="UniProtKB-KW"/>
</dbReference>
<keyword evidence="7" id="KW-1185">Reference proteome</keyword>
<keyword evidence="1 6" id="KW-0645">Protease</keyword>
<dbReference type="PANTHER" id="PTHR45980">
    <property type="match status" value="1"/>
</dbReference>
<dbReference type="PANTHER" id="PTHR45980:SF9">
    <property type="entry name" value="PROTEASE DO-LIKE 10, MITOCHONDRIAL-RELATED"/>
    <property type="match status" value="1"/>
</dbReference>
<keyword evidence="2" id="KW-0378">Hydrolase</keyword>
<evidence type="ECO:0000313" key="7">
    <source>
        <dbReference type="Proteomes" id="UP000241421"/>
    </source>
</evidence>
<dbReference type="PRINTS" id="PR00834">
    <property type="entry name" value="PROTEASES2C"/>
</dbReference>
<dbReference type="AlphaFoldDB" id="A0A2U2HJA5"/>
<feature type="domain" description="Protease Do-like PDZ" evidence="5">
    <location>
        <begin position="392"/>
        <end position="535"/>
    </location>
</feature>
<evidence type="ECO:0000256" key="1">
    <source>
        <dbReference type="ARBA" id="ARBA00022670"/>
    </source>
</evidence>
<keyword evidence="3" id="KW-0720">Serine protease</keyword>
<dbReference type="RefSeq" id="WP_106758132.1">
    <property type="nucleotide sequence ID" value="NZ_PXWF02000237.1"/>
</dbReference>
<feature type="chain" id="PRO_5015600337" evidence="4">
    <location>
        <begin position="22"/>
        <end position="546"/>
    </location>
</feature>
<feature type="signal peptide" evidence="4">
    <location>
        <begin position="1"/>
        <end position="21"/>
    </location>
</feature>
<keyword evidence="4" id="KW-0732">Signal</keyword>
<accession>A0A2U2HJA5</accession>
<dbReference type="Gene3D" id="3.20.190.20">
    <property type="match status" value="1"/>
</dbReference>
<proteinExistence type="predicted"/>
<dbReference type="InterPro" id="IPR043504">
    <property type="entry name" value="Peptidase_S1_PA_chymotrypsin"/>
</dbReference>
<dbReference type="Pfam" id="PF13365">
    <property type="entry name" value="Trypsin_2"/>
    <property type="match status" value="1"/>
</dbReference>
<dbReference type="InterPro" id="IPR041517">
    <property type="entry name" value="DEGP_PDZ"/>
</dbReference>
<sequence>MNPIRILAALTVLAASLAANAQNNSKELTPAGVPPATVPVPVPGPVPSPMPVPVPLAPVASTPAPAPEIPANLENAVVKVFSTLRRPDPFKPWSKSAPFEVTGSGVVIEGKRILTNAHVVGYASQVQIQANQAGDKVSATVVAVSRGMDLAILKLDDESFFDTHAPAARASVLPEVRDQVFAYGYPTGGNSLSITKGIVSRIEFVNYSSETSGLRIQIDAAVNPGNSGGPAIAGDKMVGLAFATAGNAQNIGYIIPNEEVELFLRDVADGRYEGKPALLDEVQTLENPVLRSFLKLPKTVAGAVVQSPYKLDAAYPLKEWDVITHIGDAPVDNQAMVALGSNLRVRFQYRVQQLAKDGKVPLTIVRGGKSMKVEVPVLTERPLLIPDLDGGYPSYFIYGPIVFGRASAEFMSFISSNAAALNGFAYIASPLVTRRGDTPDAAREELVVVTSPFFPHKLVSGYSSRFGAVVYSINKVPVRSLRHLVAMLRDLKDELVVVHFDQRGGETMVLPRQAMLDETENVLSDNGIRSQGSADMMAIWKAKPAR</sequence>
<dbReference type="Proteomes" id="UP000241421">
    <property type="component" value="Unassembled WGS sequence"/>
</dbReference>
<dbReference type="GO" id="GO:0004252">
    <property type="term" value="F:serine-type endopeptidase activity"/>
    <property type="evidence" value="ECO:0007669"/>
    <property type="project" value="InterPro"/>
</dbReference>
<evidence type="ECO:0000256" key="3">
    <source>
        <dbReference type="ARBA" id="ARBA00022825"/>
    </source>
</evidence>
<name>A0A2U2HJA5_9BURK</name>
<reference evidence="6 7" key="1">
    <citation type="submission" date="2018-04" db="EMBL/GenBank/DDBJ databases">
        <title>Massilia violaceinigra sp. nov., a novel purple-pigmented bacterium isolated from Tianshan glacier, Xinjiang, China.</title>
        <authorList>
            <person name="Wang H."/>
        </authorList>
    </citation>
    <scope>NUCLEOTIDE SEQUENCE [LARGE SCALE GENOMIC DNA]</scope>
    <source>
        <strain evidence="6 7">B448-2</strain>
    </source>
</reference>